<evidence type="ECO:0000256" key="1">
    <source>
        <dbReference type="SAM" id="MobiDB-lite"/>
    </source>
</evidence>
<dbReference type="AlphaFoldDB" id="A0A9Q1K9K4"/>
<protein>
    <submittedName>
        <fullName evidence="2">Uncharacterized protein</fullName>
    </submittedName>
</protein>
<comment type="caution">
    <text evidence="2">The sequence shown here is derived from an EMBL/GenBank/DDBJ whole genome shotgun (WGS) entry which is preliminary data.</text>
</comment>
<feature type="region of interest" description="Disordered" evidence="1">
    <location>
        <begin position="1"/>
        <end position="52"/>
    </location>
</feature>
<reference evidence="2" key="1">
    <citation type="submission" date="2022-04" db="EMBL/GenBank/DDBJ databases">
        <title>Carnegiea gigantea Genome sequencing and assembly v2.</title>
        <authorList>
            <person name="Copetti D."/>
            <person name="Sanderson M.J."/>
            <person name="Burquez A."/>
            <person name="Wojciechowski M.F."/>
        </authorList>
    </citation>
    <scope>NUCLEOTIDE SEQUENCE</scope>
    <source>
        <strain evidence="2">SGP5-SGP5p</strain>
        <tissue evidence="2">Aerial part</tissue>
    </source>
</reference>
<name>A0A9Q1K9K4_9CARY</name>
<sequence length="275" mass="30445">MEAHRQEASSDSDEEESSRSNGQTPIPSDDSEEDVERDSACDSNQSSERSKRWLTMYGKPSDDIGGVPHALRVHSWRTTGSYGEEAAHDFELPEMVQATFYAMLINDAIGLGIVSGFIAANLKASLEGLHGRLLSLGCTSIGAAFWRHSFANGLPRGGERERERREMIIFPNFTSTEQATEYVRDTFRWPLRESSALHPNPLLEDYHGLCPGFDLGMATVRPRLQHSEDGACALLCDGFERCCVAGTRELTFDGLHDVGYAEAGLGTHRILARRH</sequence>
<proteinExistence type="predicted"/>
<accession>A0A9Q1K9K4</accession>
<dbReference type="EMBL" id="JAKOGI010000220">
    <property type="protein sequence ID" value="KAJ8439414.1"/>
    <property type="molecule type" value="Genomic_DNA"/>
</dbReference>
<evidence type="ECO:0000313" key="2">
    <source>
        <dbReference type="EMBL" id="KAJ8439414.1"/>
    </source>
</evidence>
<dbReference type="Proteomes" id="UP001153076">
    <property type="component" value="Unassembled WGS sequence"/>
</dbReference>
<keyword evidence="3" id="KW-1185">Reference proteome</keyword>
<gene>
    <name evidence="2" type="ORF">Cgig2_001754</name>
</gene>
<evidence type="ECO:0000313" key="3">
    <source>
        <dbReference type="Proteomes" id="UP001153076"/>
    </source>
</evidence>
<organism evidence="2 3">
    <name type="scientific">Carnegiea gigantea</name>
    <dbReference type="NCBI Taxonomy" id="171969"/>
    <lineage>
        <taxon>Eukaryota</taxon>
        <taxon>Viridiplantae</taxon>
        <taxon>Streptophyta</taxon>
        <taxon>Embryophyta</taxon>
        <taxon>Tracheophyta</taxon>
        <taxon>Spermatophyta</taxon>
        <taxon>Magnoliopsida</taxon>
        <taxon>eudicotyledons</taxon>
        <taxon>Gunneridae</taxon>
        <taxon>Pentapetalae</taxon>
        <taxon>Caryophyllales</taxon>
        <taxon>Cactineae</taxon>
        <taxon>Cactaceae</taxon>
        <taxon>Cactoideae</taxon>
        <taxon>Echinocereeae</taxon>
        <taxon>Carnegiea</taxon>
    </lineage>
</organism>